<accession>A0A4Y2QJH6</accession>
<protein>
    <recommendedName>
        <fullName evidence="3">Macroglobulin domain-containing protein</fullName>
    </recommendedName>
</protein>
<dbReference type="EMBL" id="BGPR01014043">
    <property type="protein sequence ID" value="GBN63447.1"/>
    <property type="molecule type" value="Genomic_DNA"/>
</dbReference>
<reference evidence="1 2" key="1">
    <citation type="journal article" date="2019" name="Sci. Rep.">
        <title>Orb-weaving spider Araneus ventricosus genome elucidates the spidroin gene catalogue.</title>
        <authorList>
            <person name="Kono N."/>
            <person name="Nakamura H."/>
            <person name="Ohtoshi R."/>
            <person name="Moran D.A.P."/>
            <person name="Shinohara A."/>
            <person name="Yoshida Y."/>
            <person name="Fujiwara M."/>
            <person name="Mori M."/>
            <person name="Tomita M."/>
            <person name="Arakawa K."/>
        </authorList>
    </citation>
    <scope>NUCLEOTIDE SEQUENCE [LARGE SCALE GENOMIC DNA]</scope>
</reference>
<dbReference type="OrthoDB" id="6488702at2759"/>
<dbReference type="AlphaFoldDB" id="A0A4Y2QJH6"/>
<dbReference type="Gene3D" id="2.60.40.1930">
    <property type="match status" value="1"/>
</dbReference>
<evidence type="ECO:0000313" key="2">
    <source>
        <dbReference type="Proteomes" id="UP000499080"/>
    </source>
</evidence>
<keyword evidence="2" id="KW-1185">Reference proteome</keyword>
<gene>
    <name evidence="1" type="ORF">AVEN_177710_1</name>
</gene>
<dbReference type="PANTHER" id="PTHR11412">
    <property type="entry name" value="MACROGLOBULIN / COMPLEMENT"/>
    <property type="match status" value="1"/>
</dbReference>
<evidence type="ECO:0008006" key="3">
    <source>
        <dbReference type="Google" id="ProtNLM"/>
    </source>
</evidence>
<dbReference type="Proteomes" id="UP000499080">
    <property type="component" value="Unassembled WGS sequence"/>
</dbReference>
<comment type="caution">
    <text evidence="1">The sequence shown here is derived from an EMBL/GenBank/DDBJ whole genome shotgun (WGS) entry which is preliminary data.</text>
</comment>
<name>A0A4Y2QJH6_ARAVE</name>
<dbReference type="PANTHER" id="PTHR11412:SF172">
    <property type="entry name" value="LD23292P"/>
    <property type="match status" value="1"/>
</dbReference>
<organism evidence="1 2">
    <name type="scientific">Araneus ventricosus</name>
    <name type="common">Orbweaver spider</name>
    <name type="synonym">Epeira ventricosa</name>
    <dbReference type="NCBI Taxonomy" id="182803"/>
    <lineage>
        <taxon>Eukaryota</taxon>
        <taxon>Metazoa</taxon>
        <taxon>Ecdysozoa</taxon>
        <taxon>Arthropoda</taxon>
        <taxon>Chelicerata</taxon>
        <taxon>Arachnida</taxon>
        <taxon>Araneae</taxon>
        <taxon>Araneomorphae</taxon>
        <taxon>Entelegynae</taxon>
        <taxon>Araneoidea</taxon>
        <taxon>Araneidae</taxon>
        <taxon>Araneus</taxon>
    </lineage>
</organism>
<evidence type="ECO:0000313" key="1">
    <source>
        <dbReference type="EMBL" id="GBN63447.1"/>
    </source>
</evidence>
<dbReference type="InterPro" id="IPR050473">
    <property type="entry name" value="A2M/Complement_sys"/>
</dbReference>
<proteinExistence type="predicted"/>
<sequence length="182" mass="20756">MKFTLPVRFRAIPVTTDLRAFPEAVDVFILDPKGTIMRKWLSRQTNLGAVSLQYELSQLPRFGNWTIRVVAQGQVEEKTIYIEEYYQTTFEVNVTLPAFILESERHIRCSVAAKMLLLFCPPGSTVSGLIDVLLYLDTTVMTIDAVVLKLFKWAQCRVIAFTYPQIDIPTGSQQVYEFGPKL</sequence>